<keyword evidence="3" id="KW-1185">Reference proteome</keyword>
<dbReference type="Pfam" id="PF09656">
    <property type="entry name" value="PGPGW"/>
    <property type="match status" value="1"/>
</dbReference>
<dbReference type="InterPro" id="IPR019099">
    <property type="entry name" value="Uncharacterised_PGPGW_TM"/>
</dbReference>
<dbReference type="KEGG" id="aba:Acid345_0629"/>
<evidence type="ECO:0000256" key="1">
    <source>
        <dbReference type="SAM" id="Phobius"/>
    </source>
</evidence>
<keyword evidence="1" id="KW-0472">Membrane</keyword>
<evidence type="ECO:0000313" key="3">
    <source>
        <dbReference type="Proteomes" id="UP000002432"/>
    </source>
</evidence>
<protein>
    <recommendedName>
        <fullName evidence="4">Transmembrane protein (PGPGW)</fullName>
    </recommendedName>
</protein>
<proteinExistence type="predicted"/>
<reference evidence="2 3" key="1">
    <citation type="journal article" date="2009" name="Appl. Environ. Microbiol.">
        <title>Three genomes from the phylum Acidobacteria provide insight into the lifestyles of these microorganisms in soils.</title>
        <authorList>
            <person name="Ward N.L."/>
            <person name="Challacombe J.F."/>
            <person name="Janssen P.H."/>
            <person name="Henrissat B."/>
            <person name="Coutinho P.M."/>
            <person name="Wu M."/>
            <person name="Xie G."/>
            <person name="Haft D.H."/>
            <person name="Sait M."/>
            <person name="Badger J."/>
            <person name="Barabote R.D."/>
            <person name="Bradley B."/>
            <person name="Brettin T.S."/>
            <person name="Brinkac L.M."/>
            <person name="Bruce D."/>
            <person name="Creasy T."/>
            <person name="Daugherty S.C."/>
            <person name="Davidsen T.M."/>
            <person name="DeBoy R.T."/>
            <person name="Detter J.C."/>
            <person name="Dodson R.J."/>
            <person name="Durkin A.S."/>
            <person name="Ganapathy A."/>
            <person name="Gwinn-Giglio M."/>
            <person name="Han C.S."/>
            <person name="Khouri H."/>
            <person name="Kiss H."/>
            <person name="Kothari S.P."/>
            <person name="Madupu R."/>
            <person name="Nelson K.E."/>
            <person name="Nelson W.C."/>
            <person name="Paulsen I."/>
            <person name="Penn K."/>
            <person name="Ren Q."/>
            <person name="Rosovitz M.J."/>
            <person name="Selengut J.D."/>
            <person name="Shrivastava S."/>
            <person name="Sullivan S.A."/>
            <person name="Tapia R."/>
            <person name="Thompson L.S."/>
            <person name="Watkins K.L."/>
            <person name="Yang Q."/>
            <person name="Yu C."/>
            <person name="Zafar N."/>
            <person name="Zhou L."/>
            <person name="Kuske C.R."/>
        </authorList>
    </citation>
    <scope>NUCLEOTIDE SEQUENCE [LARGE SCALE GENOMIC DNA]</scope>
    <source>
        <strain evidence="2 3">Ellin345</strain>
    </source>
</reference>
<organism evidence="2 3">
    <name type="scientific">Koribacter versatilis (strain Ellin345)</name>
    <dbReference type="NCBI Taxonomy" id="204669"/>
    <lineage>
        <taxon>Bacteria</taxon>
        <taxon>Pseudomonadati</taxon>
        <taxon>Acidobacteriota</taxon>
        <taxon>Terriglobia</taxon>
        <taxon>Terriglobales</taxon>
        <taxon>Candidatus Korobacteraceae</taxon>
        <taxon>Candidatus Korobacter</taxon>
    </lineage>
</organism>
<gene>
    <name evidence="2" type="ordered locus">Acid345_0629</name>
</gene>
<name>Q1IU16_KORVE</name>
<evidence type="ECO:0000313" key="2">
    <source>
        <dbReference type="EMBL" id="ABF39634.1"/>
    </source>
</evidence>
<accession>Q1IU16</accession>
<sequence>MPEFSCGVLGKLASNGQMAITRLKRAIWLLIGWVLLVAGIVGLFLPFPGFALIVLGLLTLSSEYVWANNLIGRLRGRFPKTVNAVEKYSGRATSAD</sequence>
<dbReference type="HOGENOM" id="CLU_2356052_0_0_0"/>
<dbReference type="STRING" id="204669.Acid345_0629"/>
<feature type="transmembrane region" description="Helical" evidence="1">
    <location>
        <begin position="50"/>
        <end position="67"/>
    </location>
</feature>
<evidence type="ECO:0008006" key="4">
    <source>
        <dbReference type="Google" id="ProtNLM"/>
    </source>
</evidence>
<dbReference type="EMBL" id="CP000360">
    <property type="protein sequence ID" value="ABF39634.1"/>
    <property type="molecule type" value="Genomic_DNA"/>
</dbReference>
<dbReference type="Proteomes" id="UP000002432">
    <property type="component" value="Chromosome"/>
</dbReference>
<keyword evidence="1" id="KW-1133">Transmembrane helix</keyword>
<dbReference type="AlphaFoldDB" id="Q1IU16"/>
<dbReference type="EnsemblBacteria" id="ABF39634">
    <property type="protein sequence ID" value="ABF39634"/>
    <property type="gene ID" value="Acid345_0629"/>
</dbReference>
<keyword evidence="1" id="KW-0812">Transmembrane</keyword>
<feature type="transmembrane region" description="Helical" evidence="1">
    <location>
        <begin position="26"/>
        <end position="44"/>
    </location>
</feature>